<accession>A0A448ZRT2</accession>
<dbReference type="PROSITE" id="PS50082">
    <property type="entry name" value="WD_REPEATS_2"/>
    <property type="match status" value="1"/>
</dbReference>
<evidence type="ECO:0008006" key="11">
    <source>
        <dbReference type="Google" id="ProtNLM"/>
    </source>
</evidence>
<dbReference type="InterPro" id="IPR038122">
    <property type="entry name" value="PFU_sf"/>
</dbReference>
<keyword evidence="4" id="KW-0677">Repeat</keyword>
<dbReference type="GO" id="GO:0043161">
    <property type="term" value="P:proteasome-mediated ubiquitin-dependent protein catabolic process"/>
    <property type="evidence" value="ECO:0007669"/>
    <property type="project" value="TreeGrafter"/>
</dbReference>
<dbReference type="InterPro" id="IPR011989">
    <property type="entry name" value="ARM-like"/>
</dbReference>
<gene>
    <name evidence="9" type="ORF">PSNMU_V1.4_AUG-EV-PASAV3_0118320</name>
</gene>
<dbReference type="SUPFAM" id="SSF50978">
    <property type="entry name" value="WD40 repeat-like"/>
    <property type="match status" value="1"/>
</dbReference>
<dbReference type="GO" id="GO:0005737">
    <property type="term" value="C:cytoplasm"/>
    <property type="evidence" value="ECO:0007669"/>
    <property type="project" value="UniProtKB-SubCell"/>
</dbReference>
<dbReference type="Pfam" id="PF00400">
    <property type="entry name" value="WD40"/>
    <property type="match status" value="3"/>
</dbReference>
<dbReference type="Proteomes" id="UP000291116">
    <property type="component" value="Unassembled WGS sequence"/>
</dbReference>
<dbReference type="SMART" id="SM00320">
    <property type="entry name" value="WD40"/>
    <property type="match status" value="4"/>
</dbReference>
<reference evidence="9 10" key="1">
    <citation type="submission" date="2019-01" db="EMBL/GenBank/DDBJ databases">
        <authorList>
            <person name="Ferrante I. M."/>
        </authorList>
    </citation>
    <scope>NUCLEOTIDE SEQUENCE [LARGE SCALE GENOMIC DNA]</scope>
    <source>
        <strain evidence="9 10">B856</strain>
    </source>
</reference>
<protein>
    <recommendedName>
        <fullName evidence="11">PFU domain-containing protein</fullName>
    </recommendedName>
</protein>
<dbReference type="PANTHER" id="PTHR19849:SF0">
    <property type="entry name" value="PHOSPHOLIPASE A-2-ACTIVATING PROTEIN"/>
    <property type="match status" value="1"/>
</dbReference>
<feature type="domain" description="PFU" evidence="7">
    <location>
        <begin position="448"/>
        <end position="543"/>
    </location>
</feature>
<evidence type="ECO:0000259" key="8">
    <source>
        <dbReference type="PROSITE" id="PS51396"/>
    </source>
</evidence>
<evidence type="ECO:0000313" key="10">
    <source>
        <dbReference type="Proteomes" id="UP000291116"/>
    </source>
</evidence>
<dbReference type="PROSITE" id="PS51396">
    <property type="entry name" value="PUL"/>
    <property type="match status" value="1"/>
</dbReference>
<dbReference type="InterPro" id="IPR015155">
    <property type="entry name" value="PFU"/>
</dbReference>
<evidence type="ECO:0000256" key="4">
    <source>
        <dbReference type="ARBA" id="ARBA00022737"/>
    </source>
</evidence>
<dbReference type="InterPro" id="IPR036322">
    <property type="entry name" value="WD40_repeat_dom_sf"/>
</dbReference>
<comment type="subcellular location">
    <subcellularLocation>
        <location evidence="1">Cytoplasm</location>
    </subcellularLocation>
</comment>
<dbReference type="PROSITE" id="PS51394">
    <property type="entry name" value="PFU"/>
    <property type="match status" value="1"/>
</dbReference>
<keyword evidence="10" id="KW-1185">Reference proteome</keyword>
<dbReference type="GO" id="GO:0010992">
    <property type="term" value="P:ubiquitin recycling"/>
    <property type="evidence" value="ECO:0007669"/>
    <property type="project" value="TreeGrafter"/>
</dbReference>
<dbReference type="AlphaFoldDB" id="A0A448ZRT2"/>
<evidence type="ECO:0000313" key="9">
    <source>
        <dbReference type="EMBL" id="VEU44704.1"/>
    </source>
</evidence>
<dbReference type="Pfam" id="PF09070">
    <property type="entry name" value="PFU"/>
    <property type="match status" value="1"/>
</dbReference>
<evidence type="ECO:0000256" key="3">
    <source>
        <dbReference type="ARBA" id="ARBA00022574"/>
    </source>
</evidence>
<evidence type="ECO:0000256" key="5">
    <source>
        <dbReference type="PROSITE-ProRule" id="PRU00221"/>
    </source>
</evidence>
<dbReference type="GO" id="GO:0005634">
    <property type="term" value="C:nucleus"/>
    <property type="evidence" value="ECO:0007669"/>
    <property type="project" value="TreeGrafter"/>
</dbReference>
<dbReference type="Pfam" id="PF08324">
    <property type="entry name" value="PUL"/>
    <property type="match status" value="1"/>
</dbReference>
<dbReference type="Gene3D" id="3.10.20.870">
    <property type="entry name" value="PFU (PLAA family ubiquitin binding), C-terminal domain"/>
    <property type="match status" value="1"/>
</dbReference>
<feature type="repeat" description="WD" evidence="5">
    <location>
        <begin position="153"/>
        <end position="176"/>
    </location>
</feature>
<keyword evidence="2" id="KW-0963">Cytoplasm</keyword>
<keyword evidence="3 5" id="KW-0853">WD repeat</keyword>
<proteinExistence type="predicted"/>
<name>A0A448ZRT2_9STRA</name>
<evidence type="ECO:0000259" key="7">
    <source>
        <dbReference type="PROSITE" id="PS51394"/>
    </source>
</evidence>
<organism evidence="9 10">
    <name type="scientific">Pseudo-nitzschia multistriata</name>
    <dbReference type="NCBI Taxonomy" id="183589"/>
    <lineage>
        <taxon>Eukaryota</taxon>
        <taxon>Sar</taxon>
        <taxon>Stramenopiles</taxon>
        <taxon>Ochrophyta</taxon>
        <taxon>Bacillariophyta</taxon>
        <taxon>Bacillariophyceae</taxon>
        <taxon>Bacillariophycidae</taxon>
        <taxon>Bacillariales</taxon>
        <taxon>Bacillariaceae</taxon>
        <taxon>Pseudo-nitzschia</taxon>
    </lineage>
</organism>
<dbReference type="Gene3D" id="1.25.10.10">
    <property type="entry name" value="Leucine-rich Repeat Variant"/>
    <property type="match status" value="1"/>
</dbReference>
<evidence type="ECO:0000256" key="2">
    <source>
        <dbReference type="ARBA" id="ARBA00022490"/>
    </source>
</evidence>
<dbReference type="InterPro" id="IPR001680">
    <property type="entry name" value="WD40_rpt"/>
</dbReference>
<dbReference type="PANTHER" id="PTHR19849">
    <property type="entry name" value="PHOSPHOLIPASE A-2-ACTIVATING PROTEIN"/>
    <property type="match status" value="1"/>
</dbReference>
<dbReference type="InterPro" id="IPR013535">
    <property type="entry name" value="PUL_dom"/>
</dbReference>
<dbReference type="GO" id="GO:0043130">
    <property type="term" value="F:ubiquitin binding"/>
    <property type="evidence" value="ECO:0007669"/>
    <property type="project" value="TreeGrafter"/>
</dbReference>
<evidence type="ECO:0000256" key="1">
    <source>
        <dbReference type="ARBA" id="ARBA00004496"/>
    </source>
</evidence>
<sequence>MQADWEVSRQLVSDGRGVRVACILPPSNPGADRYRILAGDQGGGLCEFGIPSGSLRPIGFRHDHAVTALLSSWAPSCTGSGRDPVFYASGCKDSHVRVFDAATHEPIATLRGHEKPVTSMAFARPGSGDASAGSDANADANPDSHSNANQTPFLVTGSWDGTAKVWDVRRQALLATLPGHENSTCVAGLPPLEDQSRSVVRIATGSAGLARNNQIEGHTVRIWSVDLQKGEVRCVQSVANDHHGPIRDIATLGSIGTNNSSSSGWMATCSNDGSVRLRSNTTGDSVSILTFLHQQSSHPPMLLSVGTILDDESRTTDIVASAEDGHVVVWNSPEEEAETGALSVSEPQVVLHPSCVWSAMGLPGGDFATCCQDGTLRIFTRTSDRMAPRAEREAFAQAVQEAHAKKQSGPSPEEVAKLPAWEARLQKRGTSEGQVQLFNKAGVAIAAQWSASSQTWIEVGQVMGSSDSGTVDGVRYDHVLPIEVDQTGGGVAKLQIGYNDGENQFVAAQRFIDAHMLPQHHLNEIANYIEQRAKSEGRTLGGPPAGATSSAPAAAASGMPMATYEHLPAPAYKSFELSAKSAATTLEKMKKKIAEHGGVSESQLAAISSLSDTLAATNRYHSSRIQPSELETIARMLETLPRAEVFPALDLARLVVAHPSASGPASAGYWTAVVDRALALCTGDDNLAGPAAVAIPMLSLRLFANAFRGGPGSLEAVGGRLTDVLACSQRFLGSANKNVRLSAATLLYNTSFYVFSNPDNAPQGAALAVVSQAGTVLRLGAFEREALVRTLVALGTVAMASPGAREAARSASLSSLVEPAASLHGDLARALAREVYSVLS</sequence>
<feature type="region of interest" description="Disordered" evidence="6">
    <location>
        <begin position="121"/>
        <end position="153"/>
    </location>
</feature>
<feature type="domain" description="PUL" evidence="8">
    <location>
        <begin position="565"/>
        <end position="840"/>
    </location>
</feature>
<dbReference type="EMBL" id="CAACVS010000658">
    <property type="protein sequence ID" value="VEU44704.1"/>
    <property type="molecule type" value="Genomic_DNA"/>
</dbReference>
<feature type="compositionally biased region" description="Low complexity" evidence="6">
    <location>
        <begin position="126"/>
        <end position="149"/>
    </location>
</feature>
<dbReference type="InterPro" id="IPR015943">
    <property type="entry name" value="WD40/YVTN_repeat-like_dom_sf"/>
</dbReference>
<dbReference type="OrthoDB" id="10265988at2759"/>
<dbReference type="Gene3D" id="2.130.10.10">
    <property type="entry name" value="YVTN repeat-like/Quinoprotein amine dehydrogenase"/>
    <property type="match status" value="2"/>
</dbReference>
<evidence type="ECO:0000256" key="6">
    <source>
        <dbReference type="SAM" id="MobiDB-lite"/>
    </source>
</evidence>